<reference evidence="1" key="1">
    <citation type="submission" date="2018-02" db="EMBL/GenBank/DDBJ databases">
        <title>Rhizophora mucronata_Transcriptome.</title>
        <authorList>
            <person name="Meera S.P."/>
            <person name="Sreeshan A."/>
            <person name="Augustine A."/>
        </authorList>
    </citation>
    <scope>NUCLEOTIDE SEQUENCE</scope>
    <source>
        <tissue evidence="1">Leaf</tissue>
    </source>
</reference>
<protein>
    <submittedName>
        <fullName evidence="1">Uncharacterized protein</fullName>
    </submittedName>
</protein>
<organism evidence="1">
    <name type="scientific">Rhizophora mucronata</name>
    <name type="common">Asiatic mangrove</name>
    <dbReference type="NCBI Taxonomy" id="61149"/>
    <lineage>
        <taxon>Eukaryota</taxon>
        <taxon>Viridiplantae</taxon>
        <taxon>Streptophyta</taxon>
        <taxon>Embryophyta</taxon>
        <taxon>Tracheophyta</taxon>
        <taxon>Spermatophyta</taxon>
        <taxon>Magnoliopsida</taxon>
        <taxon>eudicotyledons</taxon>
        <taxon>Gunneridae</taxon>
        <taxon>Pentapetalae</taxon>
        <taxon>rosids</taxon>
        <taxon>fabids</taxon>
        <taxon>Malpighiales</taxon>
        <taxon>Rhizophoraceae</taxon>
        <taxon>Rhizophora</taxon>
    </lineage>
</organism>
<dbReference type="AlphaFoldDB" id="A0A2P2J2M2"/>
<sequence>MLQVDKKKKLGKMNSVVK</sequence>
<accession>A0A2P2J2M2</accession>
<dbReference type="EMBL" id="GGEC01007273">
    <property type="protein sequence ID" value="MBW87756.1"/>
    <property type="molecule type" value="Transcribed_RNA"/>
</dbReference>
<evidence type="ECO:0000313" key="1">
    <source>
        <dbReference type="EMBL" id="MBW87756.1"/>
    </source>
</evidence>
<dbReference type="EMBL" id="GGEC01007274">
    <property type="protein sequence ID" value="MBW87757.1"/>
    <property type="molecule type" value="Transcribed_RNA"/>
</dbReference>
<name>A0A2P2J2M2_RHIMU</name>
<proteinExistence type="predicted"/>